<accession>A0ABY0D8W5</accession>
<gene>
    <name evidence="1" type="ORF">EAS62_38130</name>
</gene>
<reference evidence="1 2" key="1">
    <citation type="submission" date="2018-10" db="EMBL/GenBank/DDBJ databases">
        <title>Bradyrhizobium sp. nov., isolated from effective nodules of peanut in China.</title>
        <authorList>
            <person name="Li Y."/>
        </authorList>
    </citation>
    <scope>NUCLEOTIDE SEQUENCE [LARGE SCALE GENOMIC DNA]</scope>
    <source>
        <strain evidence="1 2">CCBAU 51781</strain>
    </source>
</reference>
<name>A0ABY0D8W5_9BRAD</name>
<sequence>MRDQIALLGISGLAVTGATCLVALNYSSAVKSEFNDNNQFETHVASLSESFLDCRKNRKRLSA</sequence>
<dbReference type="Proteomes" id="UP000289946">
    <property type="component" value="Unassembled WGS sequence"/>
</dbReference>
<protein>
    <submittedName>
        <fullName evidence="1">Uncharacterized protein</fullName>
    </submittedName>
</protein>
<evidence type="ECO:0000313" key="1">
    <source>
        <dbReference type="EMBL" id="RXG85913.1"/>
    </source>
</evidence>
<keyword evidence="2" id="KW-1185">Reference proteome</keyword>
<proteinExistence type="predicted"/>
<evidence type="ECO:0000313" key="2">
    <source>
        <dbReference type="Proteomes" id="UP000289946"/>
    </source>
</evidence>
<comment type="caution">
    <text evidence="1">The sequence shown here is derived from an EMBL/GenBank/DDBJ whole genome shotgun (WGS) entry which is preliminary data.</text>
</comment>
<organism evidence="1 2">
    <name type="scientific">Bradyrhizobium zhanjiangense</name>
    <dbReference type="NCBI Taxonomy" id="1325107"/>
    <lineage>
        <taxon>Bacteria</taxon>
        <taxon>Pseudomonadati</taxon>
        <taxon>Pseudomonadota</taxon>
        <taxon>Alphaproteobacteria</taxon>
        <taxon>Hyphomicrobiales</taxon>
        <taxon>Nitrobacteraceae</taxon>
        <taxon>Bradyrhizobium</taxon>
    </lineage>
</organism>
<dbReference type="EMBL" id="RDRA01000040">
    <property type="protein sequence ID" value="RXG85913.1"/>
    <property type="molecule type" value="Genomic_DNA"/>
</dbReference>